<dbReference type="InterPro" id="IPR029063">
    <property type="entry name" value="SAM-dependent_MTases_sf"/>
</dbReference>
<name>A0A1G6VME2_9ACTN</name>
<feature type="binding site" evidence="7 8">
    <location>
        <position position="55"/>
    </location>
    <ligand>
        <name>S-adenosyl-L-methionine</name>
        <dbReference type="ChEBI" id="CHEBI:59789"/>
    </ligand>
</feature>
<evidence type="ECO:0000313" key="10">
    <source>
        <dbReference type="EMBL" id="SDD54762.1"/>
    </source>
</evidence>
<comment type="similarity">
    <text evidence="7">Belongs to the class I-like SAM-binding methyltransferase superfamily. rRNA adenine N(6)-methyltransferase family. RsmA subfamily.</text>
</comment>
<feature type="binding site" evidence="7 8">
    <location>
        <position position="106"/>
    </location>
    <ligand>
        <name>S-adenosyl-L-methionine</name>
        <dbReference type="ChEBI" id="CHEBI:59789"/>
    </ligand>
</feature>
<keyword evidence="2 7" id="KW-0698">rRNA processing</keyword>
<dbReference type="PANTHER" id="PTHR11727:SF7">
    <property type="entry name" value="DIMETHYLADENOSINE TRANSFERASE-RELATED"/>
    <property type="match status" value="1"/>
</dbReference>
<dbReference type="SMART" id="SM00650">
    <property type="entry name" value="rADc"/>
    <property type="match status" value="1"/>
</dbReference>
<dbReference type="InterPro" id="IPR001737">
    <property type="entry name" value="KsgA/Erm"/>
</dbReference>
<evidence type="ECO:0000259" key="9">
    <source>
        <dbReference type="SMART" id="SM00650"/>
    </source>
</evidence>
<dbReference type="HAMAP" id="MF_00607">
    <property type="entry name" value="16SrRNA_methyltr_A"/>
    <property type="match status" value="1"/>
</dbReference>
<comment type="function">
    <text evidence="7">Specifically dimethylates two adjacent adenosines (A1518 and A1519) in the loop of a conserved hairpin near the 3'-end of 16S rRNA in the 30S particle. May play a critical role in biogenesis of 30S subunits.</text>
</comment>
<evidence type="ECO:0000256" key="5">
    <source>
        <dbReference type="ARBA" id="ARBA00022691"/>
    </source>
</evidence>
<sequence>MARLLTSSAIRSLSRGLAISPTKKWGQNFVVDANTVRRIVKVANLDADDVVMEVGPGLGSLTLALIEVARHVIAVEIDPKLALALPTTVAHRAPEEHRRLTVVEADAARIKPEQMPEAPTALVANLPYNVAVPVVLHALETFPSLRKGLVMVQAEVGDRLTAGPGSKIYGVPSVKMAWYAKSRRAGSVSAKVFWPEPNVASGLVAFERIESPKANRVEVFGAVDAAFGQRRKMLRQSLKSWAGESADAVLERAGIEPTRRGESLDIAEFVALADAKEALGDAAPPPQEA</sequence>
<feature type="domain" description="Ribosomal RNA adenine methylase transferase N-terminal" evidence="9">
    <location>
        <begin position="35"/>
        <end position="210"/>
    </location>
</feature>
<dbReference type="AlphaFoldDB" id="A0A1G6VME2"/>
<dbReference type="Proteomes" id="UP000198949">
    <property type="component" value="Unassembled WGS sequence"/>
</dbReference>
<evidence type="ECO:0000256" key="1">
    <source>
        <dbReference type="ARBA" id="ARBA00022490"/>
    </source>
</evidence>
<dbReference type="Pfam" id="PF00398">
    <property type="entry name" value="RrnaAD"/>
    <property type="match status" value="1"/>
</dbReference>
<dbReference type="FunFam" id="3.40.50.150:FF:000023">
    <property type="entry name" value="Ribosomal RNA small subunit methyltransferase A"/>
    <property type="match status" value="1"/>
</dbReference>
<dbReference type="GO" id="GO:0052908">
    <property type="term" value="F:16S rRNA (adenine(1518)-N(6)/adenine(1519)-N(6))-dimethyltransferase activity"/>
    <property type="evidence" value="ECO:0007669"/>
    <property type="project" value="UniProtKB-EC"/>
</dbReference>
<dbReference type="Gene3D" id="1.10.8.100">
    <property type="entry name" value="Ribosomal RNA adenine dimethylase-like, domain 2"/>
    <property type="match status" value="1"/>
</dbReference>
<gene>
    <name evidence="7" type="primary">rsmA</name>
    <name evidence="7" type="synonym">ksgA</name>
    <name evidence="10" type="ORF">SAMN05216270_10528</name>
</gene>
<reference evidence="11" key="1">
    <citation type="submission" date="2016-10" db="EMBL/GenBank/DDBJ databases">
        <authorList>
            <person name="Varghese N."/>
            <person name="Submissions S."/>
        </authorList>
    </citation>
    <scope>NUCLEOTIDE SEQUENCE [LARGE SCALE GENOMIC DNA]</scope>
    <source>
        <strain evidence="11">CGMCC 4.3516</strain>
    </source>
</reference>
<dbReference type="InterPro" id="IPR020598">
    <property type="entry name" value="rRNA_Ade_methylase_Trfase_N"/>
</dbReference>
<feature type="binding site" evidence="7 8">
    <location>
        <position position="125"/>
    </location>
    <ligand>
        <name>S-adenosyl-L-methionine</name>
        <dbReference type="ChEBI" id="CHEBI:59789"/>
    </ligand>
</feature>
<evidence type="ECO:0000256" key="6">
    <source>
        <dbReference type="ARBA" id="ARBA00022884"/>
    </source>
</evidence>
<organism evidence="10 11">
    <name type="scientific">Glycomyces harbinensis</name>
    <dbReference type="NCBI Taxonomy" id="58114"/>
    <lineage>
        <taxon>Bacteria</taxon>
        <taxon>Bacillati</taxon>
        <taxon>Actinomycetota</taxon>
        <taxon>Actinomycetes</taxon>
        <taxon>Glycomycetales</taxon>
        <taxon>Glycomycetaceae</taxon>
        <taxon>Glycomyces</taxon>
    </lineage>
</organism>
<dbReference type="InterPro" id="IPR023165">
    <property type="entry name" value="rRNA_Ade_diMease-like_C"/>
</dbReference>
<feature type="binding site" evidence="7 8">
    <location>
        <position position="28"/>
    </location>
    <ligand>
        <name>S-adenosyl-L-methionine</name>
        <dbReference type="ChEBI" id="CHEBI:59789"/>
    </ligand>
</feature>
<dbReference type="GO" id="GO:0003723">
    <property type="term" value="F:RNA binding"/>
    <property type="evidence" value="ECO:0007669"/>
    <property type="project" value="UniProtKB-UniRule"/>
</dbReference>
<dbReference type="STRING" id="58114.SAMN05216270_10528"/>
<keyword evidence="11" id="KW-1185">Reference proteome</keyword>
<proteinExistence type="inferred from homology"/>
<comment type="catalytic activity">
    <reaction evidence="7">
        <text>adenosine(1518)/adenosine(1519) in 16S rRNA + 4 S-adenosyl-L-methionine = N(6)-dimethyladenosine(1518)/N(6)-dimethyladenosine(1519) in 16S rRNA + 4 S-adenosyl-L-homocysteine + 4 H(+)</text>
        <dbReference type="Rhea" id="RHEA:19609"/>
        <dbReference type="Rhea" id="RHEA-COMP:10232"/>
        <dbReference type="Rhea" id="RHEA-COMP:10233"/>
        <dbReference type="ChEBI" id="CHEBI:15378"/>
        <dbReference type="ChEBI" id="CHEBI:57856"/>
        <dbReference type="ChEBI" id="CHEBI:59789"/>
        <dbReference type="ChEBI" id="CHEBI:74411"/>
        <dbReference type="ChEBI" id="CHEBI:74493"/>
        <dbReference type="EC" id="2.1.1.182"/>
    </reaction>
</comment>
<dbReference type="EMBL" id="FNAD01000005">
    <property type="protein sequence ID" value="SDD54762.1"/>
    <property type="molecule type" value="Genomic_DNA"/>
</dbReference>
<evidence type="ECO:0000256" key="2">
    <source>
        <dbReference type="ARBA" id="ARBA00022552"/>
    </source>
</evidence>
<dbReference type="PROSITE" id="PS01131">
    <property type="entry name" value="RRNA_A_DIMETH"/>
    <property type="match status" value="1"/>
</dbReference>
<keyword evidence="5 7" id="KW-0949">S-adenosyl-L-methionine</keyword>
<dbReference type="CDD" id="cd02440">
    <property type="entry name" value="AdoMet_MTases"/>
    <property type="match status" value="1"/>
</dbReference>
<dbReference type="InterPro" id="IPR011530">
    <property type="entry name" value="rRNA_adenine_dimethylase"/>
</dbReference>
<dbReference type="EC" id="2.1.1.182" evidence="7"/>
<dbReference type="SUPFAM" id="SSF53335">
    <property type="entry name" value="S-adenosyl-L-methionine-dependent methyltransferases"/>
    <property type="match status" value="1"/>
</dbReference>
<protein>
    <recommendedName>
        <fullName evidence="7">Ribosomal RNA small subunit methyltransferase A</fullName>
        <ecNumber evidence="7">2.1.1.182</ecNumber>
    </recommendedName>
    <alternativeName>
        <fullName evidence="7">16S rRNA (adenine(1518)-N(6)/adenine(1519)-N(6))-dimethyltransferase</fullName>
    </alternativeName>
    <alternativeName>
        <fullName evidence="7">16S rRNA dimethyladenosine transferase</fullName>
    </alternativeName>
    <alternativeName>
        <fullName evidence="7">16S rRNA dimethylase</fullName>
    </alternativeName>
    <alternativeName>
        <fullName evidence="7">S-adenosylmethionine-6-N', N'-adenosyl(rRNA) dimethyltransferase</fullName>
    </alternativeName>
</protein>
<feature type="binding site" evidence="7 8">
    <location>
        <position position="30"/>
    </location>
    <ligand>
        <name>S-adenosyl-L-methionine</name>
        <dbReference type="ChEBI" id="CHEBI:59789"/>
    </ligand>
</feature>
<comment type="subcellular location">
    <subcellularLocation>
        <location evidence="7">Cytoplasm</location>
    </subcellularLocation>
</comment>
<evidence type="ECO:0000256" key="3">
    <source>
        <dbReference type="ARBA" id="ARBA00022603"/>
    </source>
</evidence>
<dbReference type="PROSITE" id="PS51689">
    <property type="entry name" value="SAM_RNA_A_N6_MT"/>
    <property type="match status" value="1"/>
</dbReference>
<keyword evidence="3 7" id="KW-0489">Methyltransferase</keyword>
<feature type="binding site" evidence="7 8">
    <location>
        <position position="76"/>
    </location>
    <ligand>
        <name>S-adenosyl-L-methionine</name>
        <dbReference type="ChEBI" id="CHEBI:59789"/>
    </ligand>
</feature>
<dbReference type="InterPro" id="IPR020596">
    <property type="entry name" value="rRNA_Ade_Mease_Trfase_CS"/>
</dbReference>
<evidence type="ECO:0000313" key="11">
    <source>
        <dbReference type="Proteomes" id="UP000198949"/>
    </source>
</evidence>
<keyword evidence="1 7" id="KW-0963">Cytoplasm</keyword>
<dbReference type="RefSeq" id="WP_091032856.1">
    <property type="nucleotide sequence ID" value="NZ_FNAD01000005.1"/>
</dbReference>
<dbReference type="GO" id="GO:0005829">
    <property type="term" value="C:cytosol"/>
    <property type="evidence" value="ECO:0007669"/>
    <property type="project" value="TreeGrafter"/>
</dbReference>
<evidence type="ECO:0000256" key="4">
    <source>
        <dbReference type="ARBA" id="ARBA00022679"/>
    </source>
</evidence>
<dbReference type="NCBIfam" id="TIGR00755">
    <property type="entry name" value="ksgA"/>
    <property type="match status" value="1"/>
</dbReference>
<evidence type="ECO:0000256" key="7">
    <source>
        <dbReference type="HAMAP-Rule" id="MF_00607"/>
    </source>
</evidence>
<accession>A0A1G6VME2</accession>
<dbReference type="OrthoDB" id="9814755at2"/>
<keyword evidence="6 7" id="KW-0694">RNA-binding</keyword>
<evidence type="ECO:0000256" key="8">
    <source>
        <dbReference type="PROSITE-ProRule" id="PRU01026"/>
    </source>
</evidence>
<dbReference type="PANTHER" id="PTHR11727">
    <property type="entry name" value="DIMETHYLADENOSINE TRANSFERASE"/>
    <property type="match status" value="1"/>
</dbReference>
<keyword evidence="4 7" id="KW-0808">Transferase</keyword>
<dbReference type="Gene3D" id="3.40.50.150">
    <property type="entry name" value="Vaccinia Virus protein VP39"/>
    <property type="match status" value="1"/>
</dbReference>